<dbReference type="AlphaFoldDB" id="C3N5Y8"/>
<accession>C3N5Y8</accession>
<dbReference type="EMBL" id="CP001401">
    <property type="protein sequence ID" value="ACP55413.1"/>
    <property type="molecule type" value="Genomic_DNA"/>
</dbReference>
<organism evidence="2 3">
    <name type="scientific">Saccharolobus islandicus (strain M.16.27)</name>
    <name type="common">Sulfolobus islandicus</name>
    <dbReference type="NCBI Taxonomy" id="427318"/>
    <lineage>
        <taxon>Archaea</taxon>
        <taxon>Thermoproteota</taxon>
        <taxon>Thermoprotei</taxon>
        <taxon>Sulfolobales</taxon>
        <taxon>Sulfolobaceae</taxon>
        <taxon>Saccharolobus</taxon>
    </lineage>
</organism>
<keyword evidence="1" id="KW-1133">Transmembrane helix</keyword>
<keyword evidence="1" id="KW-0812">Transmembrane</keyword>
<feature type="transmembrane region" description="Helical" evidence="1">
    <location>
        <begin position="29"/>
        <end position="48"/>
    </location>
</feature>
<dbReference type="HOGENOM" id="CLU_2067914_0_0_2"/>
<gene>
    <name evidence="2" type="ordered locus">M1627_1530</name>
</gene>
<evidence type="ECO:0000256" key="1">
    <source>
        <dbReference type="SAM" id="Phobius"/>
    </source>
</evidence>
<feature type="transmembrane region" description="Helical" evidence="1">
    <location>
        <begin position="68"/>
        <end position="90"/>
    </location>
</feature>
<sequence>MLGKRLQKLGHSILMLRYCIHLPGHCRHFISIFPSLLFFAYNLNKFLYPYFGPLPAHFNLISTLTSSFTYSNSVSFCQTLFSFSFTFCLYFNSQTLLFSLLFTNRLLLFVSNFAYLLF</sequence>
<reference evidence="2 3" key="1">
    <citation type="journal article" date="2009" name="Proc. Natl. Acad. Sci. U.S.A.">
        <title>Biogeography of the Sulfolobus islandicus pan-genome.</title>
        <authorList>
            <person name="Reno M.L."/>
            <person name="Held N.L."/>
            <person name="Fields C.J."/>
            <person name="Burke P.V."/>
            <person name="Whitaker R.J."/>
        </authorList>
    </citation>
    <scope>NUCLEOTIDE SEQUENCE [LARGE SCALE GENOMIC DNA]</scope>
    <source>
        <strain evidence="2 3">M.16.27</strain>
    </source>
</reference>
<feature type="transmembrane region" description="Helical" evidence="1">
    <location>
        <begin position="97"/>
        <end position="117"/>
    </location>
</feature>
<name>C3N5Y8_SACI3</name>
<evidence type="ECO:0000313" key="3">
    <source>
        <dbReference type="Proteomes" id="UP000002307"/>
    </source>
</evidence>
<evidence type="ECO:0000313" key="2">
    <source>
        <dbReference type="EMBL" id="ACP55413.1"/>
    </source>
</evidence>
<keyword evidence="1" id="KW-0472">Membrane</keyword>
<dbReference type="KEGG" id="sim:M1627_1530"/>
<proteinExistence type="predicted"/>
<protein>
    <submittedName>
        <fullName evidence="2">Uncharacterized protein</fullName>
    </submittedName>
</protein>
<dbReference type="Proteomes" id="UP000002307">
    <property type="component" value="Chromosome"/>
</dbReference>